<evidence type="ECO:0000313" key="2">
    <source>
        <dbReference type="Proteomes" id="UP000007799"/>
    </source>
</evidence>
<gene>
    <name evidence="1" type="ORF">PTSG_06859</name>
</gene>
<protein>
    <submittedName>
        <fullName evidence="1">Uncharacterized protein</fullName>
    </submittedName>
</protein>
<reference evidence="1" key="1">
    <citation type="submission" date="2009-08" db="EMBL/GenBank/DDBJ databases">
        <title>Annotation of Salpingoeca rosetta.</title>
        <authorList>
            <consortium name="The Broad Institute Genome Sequencing Platform"/>
            <person name="Russ C."/>
            <person name="Cuomo C."/>
            <person name="Burger G."/>
            <person name="Gray M.W."/>
            <person name="Holland P.W.H."/>
            <person name="King N."/>
            <person name="Lang F.B.F."/>
            <person name="Roger A.J."/>
            <person name="Ruiz-Trillo I."/>
            <person name="Young S.K."/>
            <person name="Zeng Q."/>
            <person name="Gargeya S."/>
            <person name="Alvarado L."/>
            <person name="Berlin A."/>
            <person name="Chapman S.B."/>
            <person name="Chen Z."/>
            <person name="Freedman E."/>
            <person name="Gellesch M."/>
            <person name="Goldberg J."/>
            <person name="Griggs A."/>
            <person name="Gujja S."/>
            <person name="Heilman E."/>
            <person name="Heiman D."/>
            <person name="Howarth C."/>
            <person name="Mehta T."/>
            <person name="Neiman D."/>
            <person name="Pearson M."/>
            <person name="Roberts A."/>
            <person name="Saif S."/>
            <person name="Shea T."/>
            <person name="Shenoy N."/>
            <person name="Sisk P."/>
            <person name="Stolte C."/>
            <person name="Sykes S."/>
            <person name="White J."/>
            <person name="Yandava C."/>
            <person name="Haas B."/>
            <person name="Nusbaum C."/>
            <person name="Birren B."/>
        </authorList>
    </citation>
    <scope>NUCLEOTIDE SEQUENCE [LARGE SCALE GENOMIC DNA]</scope>
    <source>
        <strain evidence="1">ATCC 50818</strain>
    </source>
</reference>
<sequence length="140" mass="15705">MTMQRTAEAAHQATQRRISQMLQQAYADLKPGTMFKSKDATIPRADPRTAALTWWAQLRQQGLDVRIVAYPMGLHELCTILAHHDGVVDIECLPQADFVLARFRGHEDVELVVVDIDGCCSISYISCTDPLRHSARPQDC</sequence>
<evidence type="ECO:0000313" key="1">
    <source>
        <dbReference type="EMBL" id="EGD75207.1"/>
    </source>
</evidence>
<dbReference type="GeneID" id="16072819"/>
<dbReference type="AlphaFoldDB" id="F2UF07"/>
<keyword evidence="2" id="KW-1185">Reference proteome</keyword>
<accession>F2UF07</accession>
<dbReference type="Proteomes" id="UP000007799">
    <property type="component" value="Unassembled WGS sequence"/>
</dbReference>
<organism evidence="2">
    <name type="scientific">Salpingoeca rosetta (strain ATCC 50818 / BSB-021)</name>
    <dbReference type="NCBI Taxonomy" id="946362"/>
    <lineage>
        <taxon>Eukaryota</taxon>
        <taxon>Choanoflagellata</taxon>
        <taxon>Craspedida</taxon>
        <taxon>Salpingoecidae</taxon>
        <taxon>Salpingoeca</taxon>
    </lineage>
</organism>
<proteinExistence type="predicted"/>
<dbReference type="InParanoid" id="F2UF07"/>
<dbReference type="KEGG" id="sre:PTSG_06859"/>
<dbReference type="RefSeq" id="XP_004992260.1">
    <property type="nucleotide sequence ID" value="XM_004992203.1"/>
</dbReference>
<dbReference type="EMBL" id="GL832971">
    <property type="protein sequence ID" value="EGD75207.1"/>
    <property type="molecule type" value="Genomic_DNA"/>
</dbReference>
<name>F2UF07_SALR5</name>